<protein>
    <submittedName>
        <fullName evidence="3">Polysaccharide lyase family 14 protein</fullName>
    </submittedName>
</protein>
<dbReference type="PANTHER" id="PTHR40124:SF1">
    <property type="entry name" value="DISAGGREGATASE RELATED REPEAT PROTEIN"/>
    <property type="match status" value="1"/>
</dbReference>
<dbReference type="EMBL" id="GL945438">
    <property type="protein sequence ID" value="EGO21837.1"/>
    <property type="molecule type" value="Genomic_DNA"/>
</dbReference>
<dbReference type="AlphaFoldDB" id="F8P5F0"/>
<proteinExistence type="predicted"/>
<dbReference type="KEGG" id="sla:SERLADRAFT_350830"/>
<feature type="region of interest" description="Disordered" evidence="1">
    <location>
        <begin position="59"/>
        <end position="88"/>
    </location>
</feature>
<dbReference type="InterPro" id="IPR048958">
    <property type="entry name" value="Polysacc_lyase_14"/>
</dbReference>
<dbReference type="Gene3D" id="2.60.120.200">
    <property type="match status" value="1"/>
</dbReference>
<organism evidence="4">
    <name type="scientific">Serpula lacrymans var. lacrymans (strain S7.9)</name>
    <name type="common">Dry rot fungus</name>
    <dbReference type="NCBI Taxonomy" id="578457"/>
    <lineage>
        <taxon>Eukaryota</taxon>
        <taxon>Fungi</taxon>
        <taxon>Dikarya</taxon>
        <taxon>Basidiomycota</taxon>
        <taxon>Agaricomycotina</taxon>
        <taxon>Agaricomycetes</taxon>
        <taxon>Agaricomycetidae</taxon>
        <taxon>Boletales</taxon>
        <taxon>Coniophorineae</taxon>
        <taxon>Serpulaceae</taxon>
        <taxon>Serpula</taxon>
    </lineage>
</organism>
<dbReference type="GO" id="GO:0016829">
    <property type="term" value="F:lyase activity"/>
    <property type="evidence" value="ECO:0007669"/>
    <property type="project" value="UniProtKB-KW"/>
</dbReference>
<keyword evidence="3" id="KW-0456">Lyase</keyword>
<dbReference type="GeneID" id="18809275"/>
<evidence type="ECO:0000256" key="1">
    <source>
        <dbReference type="SAM" id="MobiDB-lite"/>
    </source>
</evidence>
<feature type="domain" description="Polysaccharide lyase 14" evidence="2">
    <location>
        <begin position="145"/>
        <end position="366"/>
    </location>
</feature>
<evidence type="ECO:0000313" key="3">
    <source>
        <dbReference type="EMBL" id="EGO21837.1"/>
    </source>
</evidence>
<evidence type="ECO:0000313" key="4">
    <source>
        <dbReference type="Proteomes" id="UP000008064"/>
    </source>
</evidence>
<dbReference type="HOGENOM" id="CLU_049744_1_0_1"/>
<accession>F8P5F0</accession>
<reference evidence="4" key="1">
    <citation type="journal article" date="2011" name="Science">
        <title>The plant cell wall-decomposing machinery underlies the functional diversity of forest fungi.</title>
        <authorList>
            <person name="Eastwood D.C."/>
            <person name="Floudas D."/>
            <person name="Binder M."/>
            <person name="Majcherczyk A."/>
            <person name="Schneider P."/>
            <person name="Aerts A."/>
            <person name="Asiegbu F.O."/>
            <person name="Baker S.E."/>
            <person name="Barry K."/>
            <person name="Bendiksby M."/>
            <person name="Blumentritt M."/>
            <person name="Coutinho P.M."/>
            <person name="Cullen D."/>
            <person name="de Vries R.P."/>
            <person name="Gathman A."/>
            <person name="Goodell B."/>
            <person name="Henrissat B."/>
            <person name="Ihrmark K."/>
            <person name="Kauserud H."/>
            <person name="Kohler A."/>
            <person name="LaButti K."/>
            <person name="Lapidus A."/>
            <person name="Lavin J.L."/>
            <person name="Lee Y.-H."/>
            <person name="Lindquist E."/>
            <person name="Lilly W."/>
            <person name="Lucas S."/>
            <person name="Morin E."/>
            <person name="Murat C."/>
            <person name="Oguiza J.A."/>
            <person name="Park J."/>
            <person name="Pisabarro A.G."/>
            <person name="Riley R."/>
            <person name="Rosling A."/>
            <person name="Salamov A."/>
            <person name="Schmidt O."/>
            <person name="Schmutz J."/>
            <person name="Skrede I."/>
            <person name="Stenlid J."/>
            <person name="Wiebenga A."/>
            <person name="Xie X."/>
            <person name="Kuees U."/>
            <person name="Hibbett D.S."/>
            <person name="Hoffmeister D."/>
            <person name="Hoegberg N."/>
            <person name="Martin F."/>
            <person name="Grigoriev I.V."/>
            <person name="Watkinson S.C."/>
        </authorList>
    </citation>
    <scope>NUCLEOTIDE SEQUENCE [LARGE SCALE GENOMIC DNA]</scope>
    <source>
        <strain evidence="4">S7.9</strain>
    </source>
</reference>
<dbReference type="Pfam" id="PF21294">
    <property type="entry name" value="Polysacc_lyase_14"/>
    <property type="match status" value="1"/>
</dbReference>
<gene>
    <name evidence="3" type="ORF">SERLADRAFT_350830</name>
</gene>
<dbReference type="RefSeq" id="XP_007321623.1">
    <property type="nucleotide sequence ID" value="XM_007321561.1"/>
</dbReference>
<dbReference type="OrthoDB" id="10069995at2759"/>
<evidence type="ECO:0000259" key="2">
    <source>
        <dbReference type="Pfam" id="PF21294"/>
    </source>
</evidence>
<dbReference type="PANTHER" id="PTHR40124">
    <property type="match status" value="1"/>
</dbReference>
<sequence length="374" mass="39192">MRHSHIHRACAHHPPSNNVAAGLVSSTPTFIVSSTSTVSPESISVSAFPSSGSVLSQSSFQSESATPTSTSTSSSAQSSQTGSGSGAPSSVAMILDAVFPVQQKTGNSGWTTVPDVNVALPLSDTTLNPNHILSELPIDYTNAPDGKLALKAFYPEGSYTLTREPKGGLSFYAPGPDNVDLTTAKEATFGYSVMFEDGFGWQKGGKLPGLFGGNSYDGSVGCSGGSRDAACFSARLMWRENGAGELYTYLPPYTDPEFAANQAVCNIAPKSICNPTYGASVGRGAFTFAAGQWTTVSQRVRLNDVGQANGELELYVGGQSVINVGGLILRNSEEGKIRGIQMQTFFGGSEADYASPKDQSTYFSDFSVAITELL</sequence>
<name>F8P5F0_SERL9</name>
<dbReference type="Proteomes" id="UP000008064">
    <property type="component" value="Unassembled WGS sequence"/>
</dbReference>